<name>A0A9W9CSV1_9PEZI</name>
<evidence type="ECO:0000256" key="2">
    <source>
        <dbReference type="ARBA" id="ARBA00010199"/>
    </source>
</evidence>
<dbReference type="Proteomes" id="UP001140453">
    <property type="component" value="Unassembled WGS sequence"/>
</dbReference>
<evidence type="ECO:0008006" key="10">
    <source>
        <dbReference type="Google" id="ProtNLM"/>
    </source>
</evidence>
<evidence type="ECO:0000313" key="9">
    <source>
        <dbReference type="Proteomes" id="UP001140453"/>
    </source>
</evidence>
<evidence type="ECO:0000256" key="5">
    <source>
        <dbReference type="ARBA" id="ARBA00023136"/>
    </source>
</evidence>
<dbReference type="InterPro" id="IPR045069">
    <property type="entry name" value="MATE_euk"/>
</dbReference>
<reference evidence="8" key="1">
    <citation type="submission" date="2022-10" db="EMBL/GenBank/DDBJ databases">
        <title>Tapping the CABI collections for fungal endophytes: first genome assemblies for Collariella, Neodidymelliopsis, Ascochyta clinopodiicola, Didymella pomorum, Didymosphaeria variabile, Neocosmospora piperis and Neocucurbitaria cava.</title>
        <authorList>
            <person name="Hill R."/>
        </authorList>
    </citation>
    <scope>NUCLEOTIDE SEQUENCE</scope>
    <source>
        <strain evidence="8">IMI 355082</strain>
    </source>
</reference>
<dbReference type="GO" id="GO:0016020">
    <property type="term" value="C:membrane"/>
    <property type="evidence" value="ECO:0007669"/>
    <property type="project" value="UniProtKB-SubCell"/>
</dbReference>
<feature type="transmembrane region" description="Helical" evidence="7">
    <location>
        <begin position="195"/>
        <end position="220"/>
    </location>
</feature>
<keyword evidence="4 7" id="KW-1133">Transmembrane helix</keyword>
<dbReference type="InterPro" id="IPR002528">
    <property type="entry name" value="MATE_fam"/>
</dbReference>
<proteinExistence type="inferred from homology"/>
<keyword evidence="9" id="KW-1185">Reference proteome</keyword>
<evidence type="ECO:0000313" key="8">
    <source>
        <dbReference type="EMBL" id="KAJ4386710.1"/>
    </source>
</evidence>
<feature type="transmembrane region" description="Helical" evidence="7">
    <location>
        <begin position="146"/>
        <end position="164"/>
    </location>
</feature>
<evidence type="ECO:0000256" key="1">
    <source>
        <dbReference type="ARBA" id="ARBA00004141"/>
    </source>
</evidence>
<feature type="transmembrane region" description="Helical" evidence="7">
    <location>
        <begin position="374"/>
        <end position="401"/>
    </location>
</feature>
<dbReference type="NCBIfam" id="TIGR00797">
    <property type="entry name" value="matE"/>
    <property type="match status" value="1"/>
</dbReference>
<comment type="similarity">
    <text evidence="2">Belongs to the multi antimicrobial extrusion (MATE) (TC 2.A.66.1) family.</text>
</comment>
<evidence type="ECO:0000256" key="4">
    <source>
        <dbReference type="ARBA" id="ARBA00022989"/>
    </source>
</evidence>
<feature type="region of interest" description="Disordered" evidence="6">
    <location>
        <begin position="75"/>
        <end position="100"/>
    </location>
</feature>
<dbReference type="GO" id="GO:0042910">
    <property type="term" value="F:xenobiotic transmembrane transporter activity"/>
    <property type="evidence" value="ECO:0007669"/>
    <property type="project" value="InterPro"/>
</dbReference>
<dbReference type="PANTHER" id="PTHR11206">
    <property type="entry name" value="MULTIDRUG RESISTANCE PROTEIN"/>
    <property type="match status" value="1"/>
</dbReference>
<keyword evidence="5 7" id="KW-0472">Membrane</keyword>
<protein>
    <recommendedName>
        <fullName evidence="10">MATE efflux family protein</fullName>
    </recommendedName>
</protein>
<accession>A0A9W9CSV1</accession>
<feature type="transmembrane region" description="Helical" evidence="7">
    <location>
        <begin position="484"/>
        <end position="504"/>
    </location>
</feature>
<dbReference type="GO" id="GO:1990961">
    <property type="term" value="P:xenobiotic detoxification by transmembrane export across the plasma membrane"/>
    <property type="evidence" value="ECO:0007669"/>
    <property type="project" value="InterPro"/>
</dbReference>
<dbReference type="AlphaFoldDB" id="A0A9W9CSV1"/>
<keyword evidence="3 7" id="KW-0812">Transmembrane</keyword>
<organism evidence="8 9">
    <name type="scientific">Gnomoniopsis smithogilvyi</name>
    <dbReference type="NCBI Taxonomy" id="1191159"/>
    <lineage>
        <taxon>Eukaryota</taxon>
        <taxon>Fungi</taxon>
        <taxon>Dikarya</taxon>
        <taxon>Ascomycota</taxon>
        <taxon>Pezizomycotina</taxon>
        <taxon>Sordariomycetes</taxon>
        <taxon>Sordariomycetidae</taxon>
        <taxon>Diaporthales</taxon>
        <taxon>Gnomoniaceae</taxon>
        <taxon>Gnomoniopsis</taxon>
    </lineage>
</organism>
<dbReference type="Pfam" id="PF01554">
    <property type="entry name" value="MatE"/>
    <property type="match status" value="2"/>
</dbReference>
<evidence type="ECO:0000256" key="6">
    <source>
        <dbReference type="SAM" id="MobiDB-lite"/>
    </source>
</evidence>
<dbReference type="CDD" id="cd13132">
    <property type="entry name" value="MATE_eukaryotic"/>
    <property type="match status" value="1"/>
</dbReference>
<sequence>MGWRTHRTGTSRLILGRDYHIPYLYYYVSNSAYSSASGTAPEAVRLARHTGNCVLLADGAQVVQEVDLVMPVVERSDEHPEVGERRPLLPGRSPSTPAVDNDAVESTSELWLLTTYSLPLIATYLLQYSFFVILTIVAGHLGPNDLAAASIGITTMNVVGLAVFEGMATALDTLCAQAYGSGNHVGVGLHIQRMLLLMALVTVPIGVFWVCSPWVLPHIVKQHDIAVKAGSFLRYSLLGLPGYGAFEALKRFMQAQGNTNAGMVVLIICGPVNAVLSWALAFPAGMGLEGAALGAALSNNLRFVLLLLYVVSPLGKWSHGCWGGFSQEALKNWGSMIKLAAAGVIATLAEWGAFEVLTLSTSYISTEHLAAQTILTTATVIVWHIPFSISVAVSTRIGYLIGAGLLPTARRAVRLYCVVFVLVGFFDAAVLYIFRHHIPLIFTKDPVIREITARSSLTVALFQAIDSILGGTNGMMRGLGRQDVAAWIVTVGNYAGSVPLAFFLELGTPKLGLDGLWIGVAVGSLIIIVSEGTYMRWLRWQNCVDSVKAREVA</sequence>
<dbReference type="GO" id="GO:0015297">
    <property type="term" value="F:antiporter activity"/>
    <property type="evidence" value="ECO:0007669"/>
    <property type="project" value="InterPro"/>
</dbReference>
<feature type="transmembrane region" description="Helical" evidence="7">
    <location>
        <begin position="118"/>
        <end position="140"/>
    </location>
</feature>
<feature type="transmembrane region" description="Helical" evidence="7">
    <location>
        <begin position="413"/>
        <end position="434"/>
    </location>
</feature>
<comment type="subcellular location">
    <subcellularLocation>
        <location evidence="1">Membrane</location>
        <topology evidence="1">Multi-pass membrane protein</topology>
    </subcellularLocation>
</comment>
<feature type="transmembrane region" description="Helical" evidence="7">
    <location>
        <begin position="261"/>
        <end position="281"/>
    </location>
</feature>
<feature type="transmembrane region" description="Helical" evidence="7">
    <location>
        <begin position="293"/>
        <end position="315"/>
    </location>
</feature>
<comment type="caution">
    <text evidence="8">The sequence shown here is derived from an EMBL/GenBank/DDBJ whole genome shotgun (WGS) entry which is preliminary data.</text>
</comment>
<dbReference type="EMBL" id="JAPEVB010000006">
    <property type="protein sequence ID" value="KAJ4386710.1"/>
    <property type="molecule type" value="Genomic_DNA"/>
</dbReference>
<evidence type="ECO:0000256" key="7">
    <source>
        <dbReference type="SAM" id="Phobius"/>
    </source>
</evidence>
<dbReference type="OrthoDB" id="2126698at2759"/>
<feature type="compositionally biased region" description="Basic and acidic residues" evidence="6">
    <location>
        <begin position="75"/>
        <end position="87"/>
    </location>
</feature>
<gene>
    <name evidence="8" type="ORF">N0V93_009608</name>
</gene>
<feature type="transmembrane region" description="Helical" evidence="7">
    <location>
        <begin position="516"/>
        <end position="534"/>
    </location>
</feature>
<evidence type="ECO:0000256" key="3">
    <source>
        <dbReference type="ARBA" id="ARBA00022692"/>
    </source>
</evidence>